<feature type="transmembrane region" description="Helical" evidence="11">
    <location>
        <begin position="55"/>
        <end position="76"/>
    </location>
</feature>
<comment type="subcellular location">
    <subcellularLocation>
        <location evidence="1">Membrane</location>
        <topology evidence="1">Multi-pass membrane protein</topology>
    </subcellularLocation>
</comment>
<evidence type="ECO:0000313" key="13">
    <source>
        <dbReference type="Proteomes" id="UP000472372"/>
    </source>
</evidence>
<dbReference type="InterPro" id="IPR013121">
    <property type="entry name" value="Fe_red_NAD-bd_6"/>
</dbReference>
<accession>A0A6S6VYV6</accession>
<dbReference type="AlphaFoldDB" id="A0A6S6VYV6"/>
<dbReference type="InterPro" id="IPR039261">
    <property type="entry name" value="FNR_nucleotide-bd"/>
</dbReference>
<evidence type="ECO:0000256" key="1">
    <source>
        <dbReference type="ARBA" id="ARBA00004141"/>
    </source>
</evidence>
<evidence type="ECO:0000256" key="10">
    <source>
        <dbReference type="SAM" id="MobiDB-lite"/>
    </source>
</evidence>
<dbReference type="Gene3D" id="3.40.50.80">
    <property type="entry name" value="Nucleotide-binding domain of ferredoxin-NADP reductase (FNR) module"/>
    <property type="match status" value="1"/>
</dbReference>
<keyword evidence="8" id="KW-0406">Ion transport</keyword>
<dbReference type="GO" id="GO:0005886">
    <property type="term" value="C:plasma membrane"/>
    <property type="evidence" value="ECO:0007669"/>
    <property type="project" value="TreeGrafter"/>
</dbReference>
<dbReference type="PROSITE" id="PS51384">
    <property type="entry name" value="FAD_FR"/>
    <property type="match status" value="1"/>
</dbReference>
<keyword evidence="9 11" id="KW-0472">Membrane</keyword>
<proteinExistence type="inferred from homology"/>
<dbReference type="CDD" id="cd06186">
    <property type="entry name" value="NOX_Duox_like_FAD_NADP"/>
    <property type="match status" value="1"/>
</dbReference>
<keyword evidence="4 11" id="KW-0812">Transmembrane</keyword>
<protein>
    <submittedName>
        <fullName evidence="12">Uncharacterized protein</fullName>
    </submittedName>
</protein>
<keyword evidence="3" id="KW-0813">Transport</keyword>
<dbReference type="Pfam" id="PF08022">
    <property type="entry name" value="FAD_binding_8"/>
    <property type="match status" value="1"/>
</dbReference>
<evidence type="ECO:0000256" key="7">
    <source>
        <dbReference type="ARBA" id="ARBA00023002"/>
    </source>
</evidence>
<feature type="region of interest" description="Disordered" evidence="10">
    <location>
        <begin position="552"/>
        <end position="583"/>
    </location>
</feature>
<dbReference type="GO" id="GO:0000293">
    <property type="term" value="F:ferric-chelate reductase activity"/>
    <property type="evidence" value="ECO:0007669"/>
    <property type="project" value="UniProtKB-ARBA"/>
</dbReference>
<dbReference type="Proteomes" id="UP000472372">
    <property type="component" value="Chromosome 3"/>
</dbReference>
<organism evidence="12 13">
    <name type="scientific">Pyrenophora teres f. teres</name>
    <dbReference type="NCBI Taxonomy" id="97479"/>
    <lineage>
        <taxon>Eukaryota</taxon>
        <taxon>Fungi</taxon>
        <taxon>Dikarya</taxon>
        <taxon>Ascomycota</taxon>
        <taxon>Pezizomycotina</taxon>
        <taxon>Dothideomycetes</taxon>
        <taxon>Pleosporomycetidae</taxon>
        <taxon>Pleosporales</taxon>
        <taxon>Pleosporineae</taxon>
        <taxon>Pleosporaceae</taxon>
        <taxon>Pyrenophora</taxon>
    </lineage>
</organism>
<dbReference type="GO" id="GO:0015677">
    <property type="term" value="P:copper ion import"/>
    <property type="evidence" value="ECO:0007669"/>
    <property type="project" value="TreeGrafter"/>
</dbReference>
<dbReference type="PANTHER" id="PTHR32361:SF3">
    <property type="entry name" value="REDUCTASE, PUTATIVE (AFU_ORTHOLOGUE AFUA_6G13750)-RELATED"/>
    <property type="match status" value="1"/>
</dbReference>
<keyword evidence="5" id="KW-0249">Electron transport</keyword>
<dbReference type="InterPro" id="IPR017927">
    <property type="entry name" value="FAD-bd_FR_type"/>
</dbReference>
<evidence type="ECO:0000256" key="2">
    <source>
        <dbReference type="ARBA" id="ARBA00006278"/>
    </source>
</evidence>
<name>A0A6S6VYV6_9PLEO</name>
<dbReference type="InterPro" id="IPR013130">
    <property type="entry name" value="Fe3_Rdtase_TM_dom"/>
</dbReference>
<dbReference type="SFLD" id="SFLDS00052">
    <property type="entry name" value="Ferric_Reductase_Domain"/>
    <property type="match status" value="1"/>
</dbReference>
<evidence type="ECO:0000256" key="6">
    <source>
        <dbReference type="ARBA" id="ARBA00022989"/>
    </source>
</evidence>
<reference evidence="12" key="1">
    <citation type="submission" date="2021-02" db="EMBL/GenBank/DDBJ databases">
        <authorList>
            <person name="Syme A R."/>
            <person name="Syme A R."/>
            <person name="Moolhuijzen P."/>
        </authorList>
    </citation>
    <scope>NUCLEOTIDE SEQUENCE</scope>
    <source>
        <strain evidence="12">W1-1</strain>
    </source>
</reference>
<dbReference type="Pfam" id="PF01794">
    <property type="entry name" value="Ferric_reduct"/>
    <property type="match status" value="1"/>
</dbReference>
<dbReference type="GO" id="GO:0006826">
    <property type="term" value="P:iron ion transport"/>
    <property type="evidence" value="ECO:0007669"/>
    <property type="project" value="TreeGrafter"/>
</dbReference>
<evidence type="ECO:0000256" key="11">
    <source>
        <dbReference type="SAM" id="Phobius"/>
    </source>
</evidence>
<sequence length="674" mass="75601">MLSNLTNNALAARHIQSDTNVEYKIKYWGYAVRNFPCTSGPGTCEYLDAVYGNHYTSMIFTFILWALLGTILLVLIMSRLLRPRKQDGARQSLPYRLVRLGCSTIRRHLMPECTRMFQYTTRLQVTILALLCIYLMAFSFAGITYKTWVTPIEGTKLHNTRSGIGGFSDRVGAFAFALTPLTIALCSRDSILSMLTGIPYQSFNFLHRWTGRIILVQSFVHAIIWTIVEGKLYQPQPTTYNKWISQKYMIWGCIAQAFITFLFVFSLRPVIRWTGYEFFRKSHLIVAGLYLGACWGHWEKLSCWMIASLAIMGFDLVARTVRTCLIHIGYKNDSRSFGFHSIPSTMETFQDPTGTIIRMTFTHGHKAWAIGQHFYLTFPALNIWQSHPFTPASNPSVSSSIQRHTYIIRACNGETAKLAALAESAANCYPRCVASTPVIMMGPYGSSIVNEEASNILAISGGTGITYTLPVIMAALGESSPARNIELVWTVRHLENLAWIATELAYLKSQLDQRWANEVGNHDTDKLEKAPIVSSATEKRFRIRIFITRPDTTQQQTSQELRYGKGEDYGDTGSLSQTPSGDSMSSAVRLEELCRRCPNFSITWLNNARPDVASLVDTFMNETVESGRTQVIGSGPPQLGTQLRAAVAAKNVPGNVWRGDEGSDVECVWDDRMG</sequence>
<dbReference type="InterPro" id="IPR051410">
    <property type="entry name" value="Ferric/Cupric_Reductase"/>
</dbReference>
<keyword evidence="6 11" id="KW-1133">Transmembrane helix</keyword>
<dbReference type="InterPro" id="IPR013112">
    <property type="entry name" value="FAD-bd_8"/>
</dbReference>
<evidence type="ECO:0000256" key="9">
    <source>
        <dbReference type="ARBA" id="ARBA00023136"/>
    </source>
</evidence>
<evidence type="ECO:0000256" key="5">
    <source>
        <dbReference type="ARBA" id="ARBA00022982"/>
    </source>
</evidence>
<dbReference type="PANTHER" id="PTHR32361">
    <property type="entry name" value="FERRIC/CUPRIC REDUCTASE TRANSMEMBRANE COMPONENT"/>
    <property type="match status" value="1"/>
</dbReference>
<dbReference type="EMBL" id="HG992979">
    <property type="protein sequence ID" value="CAE7027657.1"/>
    <property type="molecule type" value="Genomic_DNA"/>
</dbReference>
<feature type="transmembrane region" description="Helical" evidence="11">
    <location>
        <begin position="209"/>
        <end position="228"/>
    </location>
</feature>
<evidence type="ECO:0000256" key="8">
    <source>
        <dbReference type="ARBA" id="ARBA00023065"/>
    </source>
</evidence>
<evidence type="ECO:0000313" key="12">
    <source>
        <dbReference type="EMBL" id="CAE7027657.1"/>
    </source>
</evidence>
<feature type="compositionally biased region" description="Polar residues" evidence="10">
    <location>
        <begin position="573"/>
        <end position="583"/>
    </location>
</feature>
<evidence type="ECO:0000256" key="4">
    <source>
        <dbReference type="ARBA" id="ARBA00022692"/>
    </source>
</evidence>
<evidence type="ECO:0000256" key="3">
    <source>
        <dbReference type="ARBA" id="ARBA00022448"/>
    </source>
</evidence>
<dbReference type="GO" id="GO:0006879">
    <property type="term" value="P:intracellular iron ion homeostasis"/>
    <property type="evidence" value="ECO:0007669"/>
    <property type="project" value="TreeGrafter"/>
</dbReference>
<dbReference type="SFLD" id="SFLDG01168">
    <property type="entry name" value="Ferric_reductase_subgroup_(FRE"/>
    <property type="match status" value="1"/>
</dbReference>
<comment type="similarity">
    <text evidence="2">Belongs to the ferric reductase (FRE) family.</text>
</comment>
<feature type="transmembrane region" description="Helical" evidence="11">
    <location>
        <begin position="248"/>
        <end position="266"/>
    </location>
</feature>
<gene>
    <name evidence="12" type="ORF">PTTW11_04286</name>
</gene>
<dbReference type="Pfam" id="PF08030">
    <property type="entry name" value="NAD_binding_6"/>
    <property type="match status" value="1"/>
</dbReference>
<keyword evidence="7" id="KW-0560">Oxidoreductase</keyword>
<feature type="transmembrane region" description="Helical" evidence="11">
    <location>
        <begin position="125"/>
        <end position="145"/>
    </location>
</feature>
<dbReference type="SUPFAM" id="SSF52343">
    <property type="entry name" value="Ferredoxin reductase-like, C-terminal NADP-linked domain"/>
    <property type="match status" value="1"/>
</dbReference>